<dbReference type="SUPFAM" id="SSF160467">
    <property type="entry name" value="PH0987 N-terminal domain-like"/>
    <property type="match status" value="1"/>
</dbReference>
<dbReference type="AlphaFoldDB" id="A0A1N6V7N2"/>
<dbReference type="Proteomes" id="UP000323956">
    <property type="component" value="Unassembled WGS sequence"/>
</dbReference>
<dbReference type="SMART" id="SM00796">
    <property type="entry name" value="AHS1"/>
    <property type="match status" value="1"/>
</dbReference>
<dbReference type="EMBL" id="FTMK01000013">
    <property type="protein sequence ID" value="SIQ73893.1"/>
    <property type="molecule type" value="Genomic_DNA"/>
</dbReference>
<feature type="domain" description="Carboxyltransferase" evidence="5">
    <location>
        <begin position="256"/>
        <end position="528"/>
    </location>
</feature>
<proteinExistence type="predicted"/>
<dbReference type="GO" id="GO:0016787">
    <property type="term" value="F:hydrolase activity"/>
    <property type="evidence" value="ECO:0007669"/>
    <property type="project" value="UniProtKB-KW"/>
</dbReference>
<evidence type="ECO:0000313" key="7">
    <source>
        <dbReference type="Proteomes" id="UP000323956"/>
    </source>
</evidence>
<evidence type="ECO:0000256" key="3">
    <source>
        <dbReference type="ARBA" id="ARBA00022840"/>
    </source>
</evidence>
<sequence length="528" mass="55301">MSGSPAPPPPAIRFLPIGPRTLLAELDDLDRTLALFDALMADPLPGVAEIVPAARTLMIRTAPGVAADGRLAGAVQARQPAPGARPDPRARQTVELPMTYDGEDLADVATHMGLTQAQVIAAHQDTTWQVAFCGFAPGFAYMTGDDPRFDLPRRPSPRTRIPAGSVALAGRFCGVYPQETPGGWQLIGRTKVPMWDLSRDPPALLRPGMRCRFVARGSKVHASAAIPEPQPRQGLRLLFTAFPITFQDEGRPGQGGQGVSASGALDMGAARRANRAVGNPSDRPVLEITLGPVRMAADQPMVLALTGAGQARVAGQRIPPGHAFALDKGDEVIIDPPQAGMRSYLALRGGFAVAPVLGSAATDTLAFVGPGALTSGAVVAPANGPAGATGQPQDQPALPKAGDLVELPVTLGPRTDWFTPRMVKHFLSQEWLVTQQSSRVGIRLQGDAVTRADATELPSEGTETGAIQIPHSGQPVLFLADHPLTGGYPVIATLHPRALDLAGQIPPGARIRFTASADFAAITPERPA</sequence>
<dbReference type="Pfam" id="PF02682">
    <property type="entry name" value="CT_C_D"/>
    <property type="match status" value="1"/>
</dbReference>
<evidence type="ECO:0000256" key="1">
    <source>
        <dbReference type="ARBA" id="ARBA00022741"/>
    </source>
</evidence>
<evidence type="ECO:0000259" key="4">
    <source>
        <dbReference type="SMART" id="SM00796"/>
    </source>
</evidence>
<dbReference type="Gene3D" id="3.30.1360.40">
    <property type="match status" value="1"/>
</dbReference>
<evidence type="ECO:0000256" key="2">
    <source>
        <dbReference type="ARBA" id="ARBA00022801"/>
    </source>
</evidence>
<dbReference type="GO" id="GO:0005524">
    <property type="term" value="F:ATP binding"/>
    <property type="evidence" value="ECO:0007669"/>
    <property type="project" value="UniProtKB-KW"/>
</dbReference>
<organism evidence="6 7">
    <name type="scientific">Paracoccus thiocyanatus</name>
    <dbReference type="NCBI Taxonomy" id="34006"/>
    <lineage>
        <taxon>Bacteria</taxon>
        <taxon>Pseudomonadati</taxon>
        <taxon>Pseudomonadota</taxon>
        <taxon>Alphaproteobacteria</taxon>
        <taxon>Rhodobacterales</taxon>
        <taxon>Paracoccaceae</taxon>
        <taxon>Paracoccus</taxon>
    </lineage>
</organism>
<protein>
    <submittedName>
        <fullName evidence="6">Sensor histidine kinase inhibitor, KipI family</fullName>
    </submittedName>
</protein>
<dbReference type="SUPFAM" id="SSF50891">
    <property type="entry name" value="Cyclophilin-like"/>
    <property type="match status" value="2"/>
</dbReference>
<evidence type="ECO:0000259" key="5">
    <source>
        <dbReference type="SMART" id="SM00797"/>
    </source>
</evidence>
<keyword evidence="2" id="KW-0378">Hydrolase</keyword>
<dbReference type="Gene3D" id="2.40.100.10">
    <property type="entry name" value="Cyclophilin-like"/>
    <property type="match status" value="2"/>
</dbReference>
<dbReference type="InterPro" id="IPR052708">
    <property type="entry name" value="PxpC"/>
</dbReference>
<dbReference type="InterPro" id="IPR003778">
    <property type="entry name" value="CT_A_B"/>
</dbReference>
<reference evidence="6 7" key="1">
    <citation type="submission" date="2017-01" db="EMBL/GenBank/DDBJ databases">
        <authorList>
            <person name="Varghese N."/>
            <person name="Submissions S."/>
        </authorList>
    </citation>
    <scope>NUCLEOTIDE SEQUENCE [LARGE SCALE GENOMIC DNA]</scope>
    <source>
        <strain evidence="6 7">ATCC 700171</strain>
    </source>
</reference>
<keyword evidence="3" id="KW-0067">ATP-binding</keyword>
<dbReference type="PANTHER" id="PTHR43309">
    <property type="entry name" value="5-OXOPROLINASE SUBUNIT C"/>
    <property type="match status" value="1"/>
</dbReference>
<dbReference type="Pfam" id="PF02626">
    <property type="entry name" value="CT_A_B"/>
    <property type="match status" value="1"/>
</dbReference>
<dbReference type="SMART" id="SM00797">
    <property type="entry name" value="AHS2"/>
    <property type="match status" value="1"/>
</dbReference>
<dbReference type="PANTHER" id="PTHR43309:SF3">
    <property type="entry name" value="5-OXOPROLINASE SUBUNIT C"/>
    <property type="match status" value="1"/>
</dbReference>
<accession>A0A1N6V7N2</accession>
<dbReference type="RefSeq" id="WP_149765860.1">
    <property type="nucleotide sequence ID" value="NZ_FTMK01000013.1"/>
</dbReference>
<gene>
    <name evidence="6" type="ORF">SAMN05421641_11321</name>
</gene>
<feature type="domain" description="Carboxyltransferase" evidence="4">
    <location>
        <begin position="12"/>
        <end position="205"/>
    </location>
</feature>
<name>A0A1N6V7N2_9RHOB</name>
<keyword evidence="1" id="KW-0547">Nucleotide-binding</keyword>
<dbReference type="OrthoDB" id="9768696at2"/>
<dbReference type="InterPro" id="IPR029000">
    <property type="entry name" value="Cyclophilin-like_dom_sf"/>
</dbReference>
<dbReference type="InterPro" id="IPR003833">
    <property type="entry name" value="CT_C_D"/>
</dbReference>
<evidence type="ECO:0000313" key="6">
    <source>
        <dbReference type="EMBL" id="SIQ73893.1"/>
    </source>
</evidence>